<feature type="domain" description="HTH arsR-type" evidence="2">
    <location>
        <begin position="49"/>
        <end position="144"/>
    </location>
</feature>
<feature type="compositionally biased region" description="Gly residues" evidence="1">
    <location>
        <begin position="147"/>
        <end position="164"/>
    </location>
</feature>
<dbReference type="SUPFAM" id="SSF46785">
    <property type="entry name" value="Winged helix' DNA-binding domain"/>
    <property type="match status" value="1"/>
</dbReference>
<evidence type="ECO:0000313" key="3">
    <source>
        <dbReference type="EMBL" id="GAA2985323.1"/>
    </source>
</evidence>
<accession>A0ABN3XPF7</accession>
<name>A0ABN3XPF7_9ACTN</name>
<keyword evidence="4" id="KW-1185">Reference proteome</keyword>
<dbReference type="PANTHER" id="PTHR39168:SF1">
    <property type="entry name" value="TRANSCRIPTIONAL REGULATORY PROTEIN"/>
    <property type="match status" value="1"/>
</dbReference>
<organism evidence="3 4">
    <name type="scientific">Streptosporangium longisporum</name>
    <dbReference type="NCBI Taxonomy" id="46187"/>
    <lineage>
        <taxon>Bacteria</taxon>
        <taxon>Bacillati</taxon>
        <taxon>Actinomycetota</taxon>
        <taxon>Actinomycetes</taxon>
        <taxon>Streptosporangiales</taxon>
        <taxon>Streptosporangiaceae</taxon>
        <taxon>Streptosporangium</taxon>
    </lineage>
</organism>
<feature type="region of interest" description="Disordered" evidence="1">
    <location>
        <begin position="143"/>
        <end position="165"/>
    </location>
</feature>
<dbReference type="EMBL" id="BAAAWD010000002">
    <property type="protein sequence ID" value="GAA2985323.1"/>
    <property type="molecule type" value="Genomic_DNA"/>
</dbReference>
<dbReference type="InterPro" id="IPR036390">
    <property type="entry name" value="WH_DNA-bd_sf"/>
</dbReference>
<dbReference type="PROSITE" id="PS50987">
    <property type="entry name" value="HTH_ARSR_2"/>
    <property type="match status" value="1"/>
</dbReference>
<dbReference type="SMART" id="SM00418">
    <property type="entry name" value="HTH_ARSR"/>
    <property type="match status" value="1"/>
</dbReference>
<dbReference type="InterPro" id="IPR036388">
    <property type="entry name" value="WH-like_DNA-bd_sf"/>
</dbReference>
<dbReference type="PANTHER" id="PTHR39168">
    <property type="entry name" value="TRANSCRIPTIONAL REGULATOR-RELATED"/>
    <property type="match status" value="1"/>
</dbReference>
<feature type="region of interest" description="Disordered" evidence="1">
    <location>
        <begin position="1"/>
        <end position="22"/>
    </location>
</feature>
<proteinExistence type="predicted"/>
<dbReference type="InterPro" id="IPR001845">
    <property type="entry name" value="HTH_ArsR_DNA-bd_dom"/>
</dbReference>
<dbReference type="Proteomes" id="UP001499930">
    <property type="component" value="Unassembled WGS sequence"/>
</dbReference>
<feature type="compositionally biased region" description="Basic and acidic residues" evidence="1">
    <location>
        <begin position="9"/>
        <end position="21"/>
    </location>
</feature>
<protein>
    <submittedName>
        <fullName evidence="3">Winged helix-turn-helix domain-containing protein</fullName>
    </submittedName>
</protein>
<dbReference type="InterPro" id="IPR011991">
    <property type="entry name" value="ArsR-like_HTH"/>
</dbReference>
<dbReference type="InterPro" id="IPR052543">
    <property type="entry name" value="HTH_Metal-responsive_Reg"/>
</dbReference>
<dbReference type="CDD" id="cd00090">
    <property type="entry name" value="HTH_ARSR"/>
    <property type="match status" value="1"/>
</dbReference>
<gene>
    <name evidence="3" type="ORF">GCM10017559_01030</name>
</gene>
<evidence type="ECO:0000259" key="2">
    <source>
        <dbReference type="PROSITE" id="PS50987"/>
    </source>
</evidence>
<dbReference type="Pfam" id="PF12840">
    <property type="entry name" value="HTH_20"/>
    <property type="match status" value="1"/>
</dbReference>
<comment type="caution">
    <text evidence="3">The sequence shown here is derived from an EMBL/GenBank/DDBJ whole genome shotgun (WGS) entry which is preliminary data.</text>
</comment>
<sequence>MRSAPPLPGRDRAVERPEGRAVRVSRVPSGTLGGAGWMVGAGRADDGAMSSTAPVPLAALAALLADDTRARFCLALLDGRAWSAGRLAAHAQVAASTASEHLSRLVGGGLLAEERRGRHRYVRLASPQVAQLVEDLAACALTTGRPGEPGGSGHEGGAGTGGAARPGTLRAAGAARAMAQARTCYDHLAGRLGVAITDALTARGLLWQEGGFALSRAGLEWFATDLGARLPAGGRRPMARGCLDWTERRPHLAGSAGAVLCATALERGWVTRIGSERALAVSAAGQRALGDLLGLSPDHGTVPA</sequence>
<dbReference type="Gene3D" id="1.10.10.10">
    <property type="entry name" value="Winged helix-like DNA-binding domain superfamily/Winged helix DNA-binding domain"/>
    <property type="match status" value="1"/>
</dbReference>
<reference evidence="3 4" key="1">
    <citation type="journal article" date="2019" name="Int. J. Syst. Evol. Microbiol.">
        <title>The Global Catalogue of Microorganisms (GCM) 10K type strain sequencing project: providing services to taxonomists for standard genome sequencing and annotation.</title>
        <authorList>
            <consortium name="The Broad Institute Genomics Platform"/>
            <consortium name="The Broad Institute Genome Sequencing Center for Infectious Disease"/>
            <person name="Wu L."/>
            <person name="Ma J."/>
        </authorList>
    </citation>
    <scope>NUCLEOTIDE SEQUENCE [LARGE SCALE GENOMIC DNA]</scope>
    <source>
        <strain evidence="3 4">JCM 3106</strain>
    </source>
</reference>
<evidence type="ECO:0000313" key="4">
    <source>
        <dbReference type="Proteomes" id="UP001499930"/>
    </source>
</evidence>
<evidence type="ECO:0000256" key="1">
    <source>
        <dbReference type="SAM" id="MobiDB-lite"/>
    </source>
</evidence>